<sequence length="227" mass="25864">MKEFCKTIAWIVLSIVVAAGALTGLNKILQKPSVILTSTQCDPTCWYGIHPGQEEPYAIYTALSKIKEVNPDSLIIENDRDDRISDIHWNFQRPAPDGTGAIYFNDDRVTAISITTVNSIRLGELFDKLGEPERYWTEIGQREYGEYARIYLFYPAKGYLADVLIDFEPGATQVEIRRSTPVFRVTYFDPDLFQDLLETRILIDEPAKTRRGSFVPWSGFGMLPIEN</sequence>
<keyword evidence="2" id="KW-1185">Reference proteome</keyword>
<dbReference type="Proteomes" id="UP000055060">
    <property type="component" value="Unassembled WGS sequence"/>
</dbReference>
<organism evidence="1">
    <name type="scientific">Longilinea arvoryzae</name>
    <dbReference type="NCBI Taxonomy" id="360412"/>
    <lineage>
        <taxon>Bacteria</taxon>
        <taxon>Bacillati</taxon>
        <taxon>Chloroflexota</taxon>
        <taxon>Anaerolineae</taxon>
        <taxon>Anaerolineales</taxon>
        <taxon>Anaerolineaceae</taxon>
        <taxon>Longilinea</taxon>
    </lineage>
</organism>
<dbReference type="RefSeq" id="WP_075071890.1">
    <property type="nucleotide sequence ID" value="NZ_DF967972.1"/>
</dbReference>
<dbReference type="AlphaFoldDB" id="A0A0S7BCR1"/>
<evidence type="ECO:0000313" key="2">
    <source>
        <dbReference type="Proteomes" id="UP000055060"/>
    </source>
</evidence>
<dbReference type="EMBL" id="DF967972">
    <property type="protein sequence ID" value="GAP12468.1"/>
    <property type="molecule type" value="Genomic_DNA"/>
</dbReference>
<evidence type="ECO:0000313" key="1">
    <source>
        <dbReference type="EMBL" id="GAP12468.1"/>
    </source>
</evidence>
<protein>
    <submittedName>
        <fullName evidence="1">Uncharacterized protein</fullName>
    </submittedName>
</protein>
<accession>A0A0S7BCR1</accession>
<name>A0A0S7BCR1_9CHLR</name>
<reference evidence="1" key="1">
    <citation type="submission" date="2015-07" db="EMBL/GenBank/DDBJ databases">
        <title>Draft Genome Sequences of Anaerolinea thermolimosa IMO-1, Bellilinea caldifistulae GOMI-1, Leptolinea tardivitalis YMTK-2, Levilinea saccharolytica KIBI-1,Longilinea arvoryzae KOME-1, Previously Described as Members of the Anaerolineaceae (Chloroflexi).</title>
        <authorList>
            <person name="Sekiguchi Y."/>
            <person name="Ohashi A."/>
            <person name="Matsuura N."/>
            <person name="Tourlousse M.D."/>
        </authorList>
    </citation>
    <scope>NUCLEOTIDE SEQUENCE [LARGE SCALE GENOMIC DNA]</scope>
    <source>
        <strain evidence="1">KOME-1</strain>
    </source>
</reference>
<gene>
    <name evidence="1" type="ORF">LARV_00203</name>
</gene>
<proteinExistence type="predicted"/>